<keyword evidence="5 8" id="KW-0460">Magnesium</keyword>
<evidence type="ECO:0000313" key="10">
    <source>
        <dbReference type="EMBL" id="GGE44451.1"/>
    </source>
</evidence>
<dbReference type="EMBL" id="BMCP01000002">
    <property type="protein sequence ID" value="GGE44451.1"/>
    <property type="molecule type" value="Genomic_DNA"/>
</dbReference>
<evidence type="ECO:0000256" key="5">
    <source>
        <dbReference type="ARBA" id="ARBA00022842"/>
    </source>
</evidence>
<keyword evidence="1 8" id="KW-0963">Cytoplasm</keyword>
<dbReference type="RefSeq" id="WP_188409777.1">
    <property type="nucleotide sequence ID" value="NZ_BMCP01000002.1"/>
</dbReference>
<dbReference type="InterPro" id="IPR025877">
    <property type="entry name" value="MobA-like_NTP_Trfase"/>
</dbReference>
<dbReference type="InterPro" id="IPR013482">
    <property type="entry name" value="Molybde_CF_guanTrfase"/>
</dbReference>
<dbReference type="CDD" id="cd02503">
    <property type="entry name" value="MobA"/>
    <property type="match status" value="1"/>
</dbReference>
<dbReference type="HAMAP" id="MF_00316">
    <property type="entry name" value="MobA"/>
    <property type="match status" value="1"/>
</dbReference>
<feature type="domain" description="MobA-like NTP transferase" evidence="9">
    <location>
        <begin position="8"/>
        <end position="169"/>
    </location>
</feature>
<evidence type="ECO:0000256" key="4">
    <source>
        <dbReference type="ARBA" id="ARBA00022741"/>
    </source>
</evidence>
<evidence type="ECO:0000259" key="9">
    <source>
        <dbReference type="Pfam" id="PF12804"/>
    </source>
</evidence>
<keyword evidence="10" id="KW-0548">Nucleotidyltransferase</keyword>
<dbReference type="InterPro" id="IPR029044">
    <property type="entry name" value="Nucleotide-diphossugar_trans"/>
</dbReference>
<comment type="caution">
    <text evidence="10">The sequence shown here is derived from an EMBL/GenBank/DDBJ whole genome shotgun (WGS) entry which is preliminary data.</text>
</comment>
<evidence type="ECO:0000256" key="2">
    <source>
        <dbReference type="ARBA" id="ARBA00022679"/>
    </source>
</evidence>
<gene>
    <name evidence="8 10" type="primary">mobA</name>
    <name evidence="10" type="ORF">GCM10007276_21980</name>
</gene>
<feature type="binding site" evidence="8">
    <location>
        <position position="51"/>
    </location>
    <ligand>
        <name>GTP</name>
        <dbReference type="ChEBI" id="CHEBI:37565"/>
    </ligand>
</feature>
<keyword evidence="4 8" id="KW-0547">Nucleotide-binding</keyword>
<comment type="subcellular location">
    <subcellularLocation>
        <location evidence="8">Cytoplasm</location>
    </subcellularLocation>
</comment>
<evidence type="ECO:0000256" key="3">
    <source>
        <dbReference type="ARBA" id="ARBA00022723"/>
    </source>
</evidence>
<proteinExistence type="inferred from homology"/>
<feature type="binding site" evidence="8">
    <location>
        <position position="69"/>
    </location>
    <ligand>
        <name>GTP</name>
        <dbReference type="ChEBI" id="CHEBI:37565"/>
    </ligand>
</feature>
<keyword evidence="7 8" id="KW-0501">Molybdenum cofactor biosynthesis</keyword>
<dbReference type="GO" id="GO:0061603">
    <property type="term" value="F:molybdenum cofactor guanylyltransferase activity"/>
    <property type="evidence" value="ECO:0007669"/>
    <property type="project" value="UniProtKB-EC"/>
</dbReference>
<keyword evidence="2 8" id="KW-0808">Transferase</keyword>
<keyword evidence="11" id="KW-1185">Reference proteome</keyword>
<keyword evidence="3 8" id="KW-0479">Metal-binding</keyword>
<evidence type="ECO:0000256" key="1">
    <source>
        <dbReference type="ARBA" id="ARBA00022490"/>
    </source>
</evidence>
<dbReference type="PANTHER" id="PTHR19136">
    <property type="entry name" value="MOLYBDENUM COFACTOR GUANYLYLTRANSFERASE"/>
    <property type="match status" value="1"/>
</dbReference>
<reference evidence="10" key="2">
    <citation type="submission" date="2020-09" db="EMBL/GenBank/DDBJ databases">
        <authorList>
            <person name="Sun Q."/>
            <person name="Sedlacek I."/>
        </authorList>
    </citation>
    <scope>NUCLEOTIDE SEQUENCE</scope>
    <source>
        <strain evidence="10">CCM 7684</strain>
    </source>
</reference>
<dbReference type="GO" id="GO:0005525">
    <property type="term" value="F:GTP binding"/>
    <property type="evidence" value="ECO:0007669"/>
    <property type="project" value="UniProtKB-UniRule"/>
</dbReference>
<feature type="binding site" evidence="8">
    <location>
        <position position="104"/>
    </location>
    <ligand>
        <name>GTP</name>
        <dbReference type="ChEBI" id="CHEBI:37565"/>
    </ligand>
</feature>
<feature type="binding site" evidence="8">
    <location>
        <position position="23"/>
    </location>
    <ligand>
        <name>GTP</name>
        <dbReference type="ChEBI" id="CHEBI:37565"/>
    </ligand>
</feature>
<dbReference type="Proteomes" id="UP000602745">
    <property type="component" value="Unassembled WGS sequence"/>
</dbReference>
<dbReference type="Pfam" id="PF12804">
    <property type="entry name" value="NTP_transf_3"/>
    <property type="match status" value="1"/>
</dbReference>
<dbReference type="GO" id="GO:0005737">
    <property type="term" value="C:cytoplasm"/>
    <property type="evidence" value="ECO:0007669"/>
    <property type="project" value="UniProtKB-SubCell"/>
</dbReference>
<evidence type="ECO:0000256" key="8">
    <source>
        <dbReference type="HAMAP-Rule" id="MF_00316"/>
    </source>
</evidence>
<comment type="subunit">
    <text evidence="8">Monomer.</text>
</comment>
<comment type="cofactor">
    <cofactor evidence="8">
        <name>Mg(2+)</name>
        <dbReference type="ChEBI" id="CHEBI:18420"/>
    </cofactor>
</comment>
<reference evidence="10" key="1">
    <citation type="journal article" date="2014" name="Int. J. Syst. Evol. Microbiol.">
        <title>Complete genome sequence of Corynebacterium casei LMG S-19264T (=DSM 44701T), isolated from a smear-ripened cheese.</title>
        <authorList>
            <consortium name="US DOE Joint Genome Institute (JGI-PGF)"/>
            <person name="Walter F."/>
            <person name="Albersmeier A."/>
            <person name="Kalinowski J."/>
            <person name="Ruckert C."/>
        </authorList>
    </citation>
    <scope>NUCLEOTIDE SEQUENCE</scope>
    <source>
        <strain evidence="10">CCM 7684</strain>
    </source>
</reference>
<feature type="binding site" evidence="8">
    <location>
        <begin position="11"/>
        <end position="13"/>
    </location>
    <ligand>
        <name>GTP</name>
        <dbReference type="ChEBI" id="CHEBI:37565"/>
    </ligand>
</feature>
<comment type="function">
    <text evidence="8">Transfers a GMP moiety from GTP to Mo-molybdopterin (Mo-MPT) cofactor (Moco or molybdenum cofactor) to form Mo-molybdopterin guanine dinucleotide (Mo-MGD) cofactor.</text>
</comment>
<dbReference type="NCBIfam" id="TIGR02665">
    <property type="entry name" value="molyb_mobA"/>
    <property type="match status" value="1"/>
</dbReference>
<evidence type="ECO:0000313" key="11">
    <source>
        <dbReference type="Proteomes" id="UP000602745"/>
    </source>
</evidence>
<evidence type="ECO:0000256" key="7">
    <source>
        <dbReference type="ARBA" id="ARBA00023150"/>
    </source>
</evidence>
<dbReference type="EC" id="2.7.7.77" evidence="8"/>
<dbReference type="PANTHER" id="PTHR19136:SF81">
    <property type="entry name" value="MOLYBDENUM COFACTOR GUANYLYLTRANSFERASE"/>
    <property type="match status" value="1"/>
</dbReference>
<dbReference type="GO" id="GO:0046872">
    <property type="term" value="F:metal ion binding"/>
    <property type="evidence" value="ECO:0007669"/>
    <property type="project" value="UniProtKB-KW"/>
</dbReference>
<dbReference type="SUPFAM" id="SSF53448">
    <property type="entry name" value="Nucleotide-diphospho-sugar transferases"/>
    <property type="match status" value="1"/>
</dbReference>
<dbReference type="AlphaFoldDB" id="A0A8J3DTN2"/>
<dbReference type="Gene3D" id="3.90.550.10">
    <property type="entry name" value="Spore Coat Polysaccharide Biosynthesis Protein SpsA, Chain A"/>
    <property type="match status" value="1"/>
</dbReference>
<keyword evidence="6 8" id="KW-0342">GTP-binding</keyword>
<feature type="binding site" evidence="8">
    <location>
        <position position="104"/>
    </location>
    <ligand>
        <name>Mg(2+)</name>
        <dbReference type="ChEBI" id="CHEBI:18420"/>
    </ligand>
</feature>
<protein>
    <recommendedName>
        <fullName evidence="8">Molybdenum cofactor guanylyltransferase</fullName>
        <shortName evidence="8">MoCo guanylyltransferase</shortName>
        <ecNumber evidence="8">2.7.7.77</ecNumber>
    </recommendedName>
    <alternativeName>
        <fullName evidence="8">GTP:molybdopterin guanylyltransferase</fullName>
    </alternativeName>
    <alternativeName>
        <fullName evidence="8">Mo-MPT guanylyltransferase</fullName>
    </alternativeName>
    <alternativeName>
        <fullName evidence="8">Molybdopterin guanylyltransferase</fullName>
    </alternativeName>
    <alternativeName>
        <fullName evidence="8">Molybdopterin-guanine dinucleotide synthase</fullName>
        <shortName evidence="8">MGD synthase</shortName>
    </alternativeName>
</protein>
<sequence length="211" mass="22079">MPDTGITGVILAGGKSRRMGMEKSLAILEGRPLVEHVGTRLRPQVSRLVLNANGVASRFGNWDLPMVTDDALGDRGPLAGVLAGLAWARGSAPGGQAIVTTPADTPFIPRDLVTRLAAGWDGEGIIIAASRGRVHPVVAMWPMSVEADLRRDLAKGALSVGGWALSRRHEVVEFADVAGIDPFFNINSPADLLSATVASAYISVAEHSGNS</sequence>
<comment type="domain">
    <text evidence="8">The N-terminal domain determines nucleotide recognition and specific binding, while the C-terminal domain determines the specific binding to the target protein.</text>
</comment>
<organism evidence="10 11">
    <name type="scientific">Agaricicola taiwanensis</name>
    <dbReference type="NCBI Taxonomy" id="591372"/>
    <lineage>
        <taxon>Bacteria</taxon>
        <taxon>Pseudomonadati</taxon>
        <taxon>Pseudomonadota</taxon>
        <taxon>Alphaproteobacteria</taxon>
        <taxon>Rhodobacterales</taxon>
        <taxon>Paracoccaceae</taxon>
        <taxon>Agaricicola</taxon>
    </lineage>
</organism>
<evidence type="ECO:0000256" key="6">
    <source>
        <dbReference type="ARBA" id="ARBA00023134"/>
    </source>
</evidence>
<accession>A0A8J3DTN2</accession>
<comment type="catalytic activity">
    <reaction evidence="8">
        <text>Mo-molybdopterin + GTP + H(+) = Mo-molybdopterin guanine dinucleotide + diphosphate</text>
        <dbReference type="Rhea" id="RHEA:34243"/>
        <dbReference type="ChEBI" id="CHEBI:15378"/>
        <dbReference type="ChEBI" id="CHEBI:33019"/>
        <dbReference type="ChEBI" id="CHEBI:37565"/>
        <dbReference type="ChEBI" id="CHEBI:71302"/>
        <dbReference type="ChEBI" id="CHEBI:71310"/>
        <dbReference type="EC" id="2.7.7.77"/>
    </reaction>
</comment>
<name>A0A8J3DTN2_9RHOB</name>
<dbReference type="GO" id="GO:1902758">
    <property type="term" value="P:bis(molybdopterin guanine dinucleotide)molybdenum biosynthetic process"/>
    <property type="evidence" value="ECO:0007669"/>
    <property type="project" value="TreeGrafter"/>
</dbReference>
<comment type="similarity">
    <text evidence="8">Belongs to the MobA family.</text>
</comment>